<proteinExistence type="predicted"/>
<dbReference type="EMBL" id="PJQM01001907">
    <property type="protein sequence ID" value="RCH99823.1"/>
    <property type="molecule type" value="Genomic_DNA"/>
</dbReference>
<dbReference type="OrthoDB" id="75724at2759"/>
<dbReference type="InterPro" id="IPR052432">
    <property type="entry name" value="PITP/CRAL-TRIO"/>
</dbReference>
<accession>A0A367KC51</accession>
<sequence>MLSIAKENTVLFNDEYLQYKDTITNIQTRLQKDIELLDYDLADRQDALEYANDRVSIFRILKDAEFSEEKTMERLLDTIQWRKDEKVARITYDSVTPEFFENGFAFFHKQDLIGRPVAVIQMRHFPKFRDKTKTISDVMLPFACLVMEIARQITRDLTRENEKSNSRLVLVSQISIVIDIAKAPFVPIDSSLMHSLKDIVNSRYPGFVGSVYIMNFGWMYQGIWQVAKLVLSEQAKSRVSFISAEEIKQIIAVDDLPRALGGNNDFEWTLETDLILDMYATDKRFEDILPPTRPSRSSSVSSTTSSIFYDAPDFLLSPSPFTPPHASQYEIIQSTYTSTHPSLYGTPGTMTPINAYWTNRQVALRSPSPEPRYFLNGLHLGESFLTSFFRLGRTSPSVDSQALTSRLNELVVLEQDLLKDQHAQLHQIHFPHMLPDNHPQSIYLSRTKTSANHTKIVQNVICIQRSGLLDSFVHIPQRASRTLS</sequence>
<dbReference type="InterPro" id="IPR001251">
    <property type="entry name" value="CRAL-TRIO_dom"/>
</dbReference>
<dbReference type="Gene3D" id="3.40.525.10">
    <property type="entry name" value="CRAL-TRIO lipid binding domain"/>
    <property type="match status" value="1"/>
</dbReference>
<evidence type="ECO:0000313" key="3">
    <source>
        <dbReference type="Proteomes" id="UP000253551"/>
    </source>
</evidence>
<dbReference type="SUPFAM" id="SSF52087">
    <property type="entry name" value="CRAL/TRIO domain"/>
    <property type="match status" value="1"/>
</dbReference>
<dbReference type="InterPro" id="IPR036865">
    <property type="entry name" value="CRAL-TRIO_dom_sf"/>
</dbReference>
<dbReference type="SMART" id="SM00516">
    <property type="entry name" value="SEC14"/>
    <property type="match status" value="1"/>
</dbReference>
<dbReference type="AlphaFoldDB" id="A0A367KC51"/>
<dbReference type="STRING" id="4846.A0A367KC51"/>
<dbReference type="InterPro" id="IPR036273">
    <property type="entry name" value="CRAL/TRIO_N_dom_sf"/>
</dbReference>
<keyword evidence="3" id="KW-1185">Reference proteome</keyword>
<dbReference type="PANTHER" id="PTHR46590:SF4">
    <property type="entry name" value="CRAL-TRIO DOMAIN-CONTAINING PROTEIN"/>
    <property type="match status" value="1"/>
</dbReference>
<dbReference type="Pfam" id="PF00650">
    <property type="entry name" value="CRAL_TRIO"/>
    <property type="match status" value="1"/>
</dbReference>
<dbReference type="SUPFAM" id="SSF46938">
    <property type="entry name" value="CRAL/TRIO N-terminal domain"/>
    <property type="match status" value="1"/>
</dbReference>
<dbReference type="PROSITE" id="PS50191">
    <property type="entry name" value="CRAL_TRIO"/>
    <property type="match status" value="1"/>
</dbReference>
<gene>
    <name evidence="2" type="ORF">CU098_009057</name>
</gene>
<name>A0A367KC51_RHIST</name>
<organism evidence="2 3">
    <name type="scientific">Rhizopus stolonifer</name>
    <name type="common">Rhizopus nigricans</name>
    <dbReference type="NCBI Taxonomy" id="4846"/>
    <lineage>
        <taxon>Eukaryota</taxon>
        <taxon>Fungi</taxon>
        <taxon>Fungi incertae sedis</taxon>
        <taxon>Mucoromycota</taxon>
        <taxon>Mucoromycotina</taxon>
        <taxon>Mucoromycetes</taxon>
        <taxon>Mucorales</taxon>
        <taxon>Mucorineae</taxon>
        <taxon>Rhizopodaceae</taxon>
        <taxon>Rhizopus</taxon>
    </lineage>
</organism>
<evidence type="ECO:0000259" key="1">
    <source>
        <dbReference type="PROSITE" id="PS50191"/>
    </source>
</evidence>
<feature type="domain" description="CRAL-TRIO" evidence="1">
    <location>
        <begin position="92"/>
        <end position="268"/>
    </location>
</feature>
<evidence type="ECO:0000313" key="2">
    <source>
        <dbReference type="EMBL" id="RCH99823.1"/>
    </source>
</evidence>
<dbReference type="Proteomes" id="UP000253551">
    <property type="component" value="Unassembled WGS sequence"/>
</dbReference>
<reference evidence="2 3" key="1">
    <citation type="journal article" date="2018" name="G3 (Bethesda)">
        <title>Phylogenetic and Phylogenomic Definition of Rhizopus Species.</title>
        <authorList>
            <person name="Gryganskyi A.P."/>
            <person name="Golan J."/>
            <person name="Dolatabadi S."/>
            <person name="Mondo S."/>
            <person name="Robb S."/>
            <person name="Idnurm A."/>
            <person name="Muszewska A."/>
            <person name="Steczkiewicz K."/>
            <person name="Masonjones S."/>
            <person name="Liao H.L."/>
            <person name="Gajdeczka M.T."/>
            <person name="Anike F."/>
            <person name="Vuek A."/>
            <person name="Anishchenko I.M."/>
            <person name="Voigt K."/>
            <person name="de Hoog G.S."/>
            <person name="Smith M.E."/>
            <person name="Heitman J."/>
            <person name="Vilgalys R."/>
            <person name="Stajich J.E."/>
        </authorList>
    </citation>
    <scope>NUCLEOTIDE SEQUENCE [LARGE SCALE GENOMIC DNA]</scope>
    <source>
        <strain evidence="2 3">LSU 92-RS-03</strain>
    </source>
</reference>
<comment type="caution">
    <text evidence="2">The sequence shown here is derived from an EMBL/GenBank/DDBJ whole genome shotgun (WGS) entry which is preliminary data.</text>
</comment>
<dbReference type="CDD" id="cd00170">
    <property type="entry name" value="SEC14"/>
    <property type="match status" value="1"/>
</dbReference>
<dbReference type="PANTHER" id="PTHR46590">
    <property type="entry name" value="PHOSPHATIDYLINOSITOL TRANSFER PROTEIN CSR1-RELATED"/>
    <property type="match status" value="1"/>
</dbReference>
<protein>
    <recommendedName>
        <fullName evidence="1">CRAL-TRIO domain-containing protein</fullName>
    </recommendedName>
</protein>